<dbReference type="OrthoDB" id="981779at2759"/>
<dbReference type="EMBL" id="JABFAD010000007">
    <property type="protein sequence ID" value="MBA0803876.1"/>
    <property type="molecule type" value="Genomic_DNA"/>
</dbReference>
<sequence>MSISGNKSIVVRHVFAEDLDNELLMIKEAICNPIINYHYMKLNVDVLQIIQLGLSLSDARGNLPDLDSPFSYV</sequence>
<name>A0A7J9H207_9ROSI</name>
<reference evidence="1 2" key="1">
    <citation type="journal article" date="2019" name="Genome Biol. Evol.">
        <title>Insights into the evolution of the New World diploid cottons (Gossypium, subgenus Houzingenia) based on genome sequencing.</title>
        <authorList>
            <person name="Grover C.E."/>
            <person name="Arick M.A. 2nd"/>
            <person name="Thrash A."/>
            <person name="Conover J.L."/>
            <person name="Sanders W.S."/>
            <person name="Peterson D.G."/>
            <person name="Frelichowski J.E."/>
            <person name="Scheffler J.A."/>
            <person name="Scheffler B.E."/>
            <person name="Wendel J.F."/>
        </authorList>
    </citation>
    <scope>NUCLEOTIDE SEQUENCE [LARGE SCALE GENOMIC DNA]</scope>
    <source>
        <strain evidence="1">0</strain>
        <tissue evidence="1">Leaf</tissue>
    </source>
</reference>
<keyword evidence="2" id="KW-1185">Reference proteome</keyword>
<comment type="caution">
    <text evidence="1">The sequence shown here is derived from an EMBL/GenBank/DDBJ whole genome shotgun (WGS) entry which is preliminary data.</text>
</comment>
<protein>
    <submittedName>
        <fullName evidence="1">Uncharacterized protein</fullName>
    </submittedName>
</protein>
<evidence type="ECO:0000313" key="1">
    <source>
        <dbReference type="EMBL" id="MBA0803876.1"/>
    </source>
</evidence>
<proteinExistence type="predicted"/>
<dbReference type="InterPro" id="IPR012337">
    <property type="entry name" value="RNaseH-like_sf"/>
</dbReference>
<gene>
    <name evidence="1" type="ORF">Gohar_014040</name>
</gene>
<organism evidence="1 2">
    <name type="scientific">Gossypium harknessii</name>
    <dbReference type="NCBI Taxonomy" id="34285"/>
    <lineage>
        <taxon>Eukaryota</taxon>
        <taxon>Viridiplantae</taxon>
        <taxon>Streptophyta</taxon>
        <taxon>Embryophyta</taxon>
        <taxon>Tracheophyta</taxon>
        <taxon>Spermatophyta</taxon>
        <taxon>Magnoliopsida</taxon>
        <taxon>eudicotyledons</taxon>
        <taxon>Gunneridae</taxon>
        <taxon>Pentapetalae</taxon>
        <taxon>rosids</taxon>
        <taxon>malvids</taxon>
        <taxon>Malvales</taxon>
        <taxon>Malvaceae</taxon>
        <taxon>Malvoideae</taxon>
        <taxon>Gossypium</taxon>
    </lineage>
</organism>
<dbReference type="SUPFAM" id="SSF53098">
    <property type="entry name" value="Ribonuclease H-like"/>
    <property type="match status" value="1"/>
</dbReference>
<dbReference type="AlphaFoldDB" id="A0A7J9H207"/>
<accession>A0A7J9H207</accession>
<dbReference type="Proteomes" id="UP000593560">
    <property type="component" value="Unassembled WGS sequence"/>
</dbReference>
<evidence type="ECO:0000313" key="2">
    <source>
        <dbReference type="Proteomes" id="UP000593560"/>
    </source>
</evidence>